<feature type="region of interest" description="Disordered" evidence="2">
    <location>
        <begin position="302"/>
        <end position="340"/>
    </location>
</feature>
<dbReference type="EMBL" id="PJLB01000004">
    <property type="protein sequence ID" value="PND05043.1"/>
    <property type="molecule type" value="Genomic_DNA"/>
</dbReference>
<evidence type="ECO:0000256" key="2">
    <source>
        <dbReference type="SAM" id="MobiDB-lite"/>
    </source>
</evidence>
<keyword evidence="1" id="KW-0175">Coiled coil</keyword>
<feature type="region of interest" description="Disordered" evidence="2">
    <location>
        <begin position="144"/>
        <end position="197"/>
    </location>
</feature>
<evidence type="ECO:0008006" key="5">
    <source>
        <dbReference type="Google" id="ProtNLM"/>
    </source>
</evidence>
<reference evidence="3 4" key="1">
    <citation type="journal article" date="2017" name="BMC Genomics">
        <title>Genome sequencing of 39 Akkermansia muciniphila isolates reveals its population structure, genomic and functional diverisity, and global distribution in mammalian gut microbiotas.</title>
        <authorList>
            <person name="Guo X."/>
            <person name="Li S."/>
            <person name="Zhang J."/>
            <person name="Wu F."/>
            <person name="Li X."/>
            <person name="Wu D."/>
            <person name="Zhang M."/>
            <person name="Ou Z."/>
            <person name="Jie Z."/>
            <person name="Yan Q."/>
            <person name="Li P."/>
            <person name="Yi J."/>
            <person name="Peng Y."/>
        </authorList>
    </citation>
    <scope>NUCLEOTIDE SEQUENCE [LARGE SCALE GENOMIC DNA]</scope>
    <source>
        <strain evidence="3 4">GP28</strain>
    </source>
</reference>
<name>A0AAX0WMR9_9BACT</name>
<dbReference type="Pfam" id="PF10123">
    <property type="entry name" value="Mu-like_Pro"/>
    <property type="match status" value="1"/>
</dbReference>
<proteinExistence type="predicted"/>
<feature type="compositionally biased region" description="Basic and acidic residues" evidence="2">
    <location>
        <begin position="174"/>
        <end position="183"/>
    </location>
</feature>
<evidence type="ECO:0000256" key="1">
    <source>
        <dbReference type="SAM" id="Coils"/>
    </source>
</evidence>
<evidence type="ECO:0000313" key="3">
    <source>
        <dbReference type="EMBL" id="PND05043.1"/>
    </source>
</evidence>
<dbReference type="RefSeq" id="WP_102747943.1">
    <property type="nucleotide sequence ID" value="NZ_PJLB01000004.1"/>
</dbReference>
<comment type="caution">
    <text evidence="3">The sequence shown here is derived from an EMBL/GenBank/DDBJ whole genome shotgun (WGS) entry which is preliminary data.</text>
</comment>
<protein>
    <recommendedName>
        <fullName evidence="5">Mu-like prophage I protein</fullName>
    </recommendedName>
</protein>
<gene>
    <name evidence="3" type="ORF">CXT95_01060</name>
</gene>
<evidence type="ECO:0000313" key="4">
    <source>
        <dbReference type="Proteomes" id="UP000236075"/>
    </source>
</evidence>
<sequence length="374" mass="42724">MIATKQINDLSRPANGWFHVEKSGDHDVDYGEGPAVLRVDEQAIQDMVDDFNARTFDGPGMLIDGDHLSHDLSRDTRALGWLKRLDTYRDPSGTLELYGFIEWTPRGLKMLQDKEYTQSSTEYGEGMTLTDGVYRPSRLTGFALTNRPRIKGKRPLVNRQTSPASVDEAGGDPKPQKPREEGKTTQNTIMDNDNREYPSEEMDKAQRALFDSLLDKLDVEFDGTDDMSRAILGRLDELLSLEKREKDHVNAEVDDAVSTYENALDEEEREEFTEERREELKNSLRESPAALNAFIRALNRQAPAPKQEQPEQKKLPQRTPLNRRATLNPPDPFRKKESIDAFNNRVNELMKGGMKRYDAYQKATDEGFIVVNER</sequence>
<feature type="coiled-coil region" evidence="1">
    <location>
        <begin position="250"/>
        <end position="283"/>
    </location>
</feature>
<organism evidence="3 4">
    <name type="scientific">Akkermansia muciniphila</name>
    <dbReference type="NCBI Taxonomy" id="239935"/>
    <lineage>
        <taxon>Bacteria</taxon>
        <taxon>Pseudomonadati</taxon>
        <taxon>Verrucomicrobiota</taxon>
        <taxon>Verrucomicrobiia</taxon>
        <taxon>Verrucomicrobiales</taxon>
        <taxon>Akkermansiaceae</taxon>
        <taxon>Akkermansia</taxon>
    </lineage>
</organism>
<dbReference type="AlphaFoldDB" id="A0AAX0WMR9"/>
<dbReference type="Proteomes" id="UP000236075">
    <property type="component" value="Unassembled WGS sequence"/>
</dbReference>
<dbReference type="InterPro" id="IPR012106">
    <property type="entry name" value="Phage_Mu_Gp1"/>
</dbReference>
<accession>A0AAX0WMR9</accession>